<dbReference type="EMBL" id="JAUIZM010000008">
    <property type="protein sequence ID" value="KAK1369963.1"/>
    <property type="molecule type" value="Genomic_DNA"/>
</dbReference>
<name>A0AAD8HPG2_9APIA</name>
<protein>
    <submittedName>
        <fullName evidence="1">Uncharacterized protein</fullName>
    </submittedName>
</protein>
<reference evidence="1" key="2">
    <citation type="submission" date="2023-05" db="EMBL/GenBank/DDBJ databases">
        <authorList>
            <person name="Schelkunov M.I."/>
        </authorList>
    </citation>
    <scope>NUCLEOTIDE SEQUENCE</scope>
    <source>
        <strain evidence="1">Hsosn_3</strain>
        <tissue evidence="1">Leaf</tissue>
    </source>
</reference>
<evidence type="ECO:0000313" key="4">
    <source>
        <dbReference type="EMBL" id="KAK1369966.1"/>
    </source>
</evidence>
<dbReference type="Proteomes" id="UP001237642">
    <property type="component" value="Unassembled WGS sequence"/>
</dbReference>
<reference evidence="1" key="1">
    <citation type="submission" date="2023-02" db="EMBL/GenBank/DDBJ databases">
        <title>Genome of toxic invasive species Heracleum sosnowskyi carries increased number of genes despite the absence of recent whole-genome duplications.</title>
        <authorList>
            <person name="Schelkunov M."/>
            <person name="Shtratnikova V."/>
            <person name="Makarenko M."/>
            <person name="Klepikova A."/>
            <person name="Omelchenko D."/>
            <person name="Novikova G."/>
            <person name="Obukhova E."/>
            <person name="Bogdanov V."/>
            <person name="Penin A."/>
            <person name="Logacheva M."/>
        </authorList>
    </citation>
    <scope>NUCLEOTIDE SEQUENCE</scope>
    <source>
        <strain evidence="1">Hsosn_3</strain>
        <tissue evidence="1">Leaf</tissue>
    </source>
</reference>
<dbReference type="EMBL" id="JAUIZM010000008">
    <property type="protein sequence ID" value="KAK1369957.1"/>
    <property type="molecule type" value="Genomic_DNA"/>
</dbReference>
<sequence length="310" mass="36264">MDSAGGSQMSCREKLLIERLGGEEVIKAIFRGERPEGFPIDTNFEEKKKRYSLPFIGKPIISRDPSDDGVPPYRQMWNKKDFCPSTMKTVARQKVEYHLSRSNAQEEEEEFDDNSEYEYPSIDDFKSLGELDRINSEAFKRDMARYTRDKEKSDGFDVGLYPYRDAAAIPGCNFLFLHYKPPNFNLPKARRDTLFHLSQLAISVYNMHQADAYDQTDYVGVEWLPKFPSCMEHLSDFDHKDPLQYTLLTQQNGCNLPLYLSQFALHLYSMDQEEEYDDVKVLTTMKSLNDEQDFMDAKSEFVIAFFYWFL</sequence>
<dbReference type="EMBL" id="JAUIZM010000008">
    <property type="protein sequence ID" value="KAK1369960.1"/>
    <property type="molecule type" value="Genomic_DNA"/>
</dbReference>
<comment type="caution">
    <text evidence="1">The sequence shown here is derived from an EMBL/GenBank/DDBJ whole genome shotgun (WGS) entry which is preliminary data.</text>
</comment>
<gene>
    <name evidence="1" type="ORF">POM88_036049</name>
    <name evidence="2" type="ORF">POM88_036052</name>
    <name evidence="3" type="ORF">POM88_036055</name>
    <name evidence="4" type="ORF">POM88_036058</name>
</gene>
<dbReference type="EMBL" id="JAUIZM010000008">
    <property type="protein sequence ID" value="KAK1369966.1"/>
    <property type="molecule type" value="Genomic_DNA"/>
</dbReference>
<keyword evidence="5" id="KW-1185">Reference proteome</keyword>
<evidence type="ECO:0000313" key="2">
    <source>
        <dbReference type="EMBL" id="KAK1369960.1"/>
    </source>
</evidence>
<organism evidence="1 5">
    <name type="scientific">Heracleum sosnowskyi</name>
    <dbReference type="NCBI Taxonomy" id="360622"/>
    <lineage>
        <taxon>Eukaryota</taxon>
        <taxon>Viridiplantae</taxon>
        <taxon>Streptophyta</taxon>
        <taxon>Embryophyta</taxon>
        <taxon>Tracheophyta</taxon>
        <taxon>Spermatophyta</taxon>
        <taxon>Magnoliopsida</taxon>
        <taxon>eudicotyledons</taxon>
        <taxon>Gunneridae</taxon>
        <taxon>Pentapetalae</taxon>
        <taxon>asterids</taxon>
        <taxon>campanulids</taxon>
        <taxon>Apiales</taxon>
        <taxon>Apiaceae</taxon>
        <taxon>Apioideae</taxon>
        <taxon>apioid superclade</taxon>
        <taxon>Tordylieae</taxon>
        <taxon>Tordyliinae</taxon>
        <taxon>Heracleum</taxon>
    </lineage>
</organism>
<evidence type="ECO:0000313" key="1">
    <source>
        <dbReference type="EMBL" id="KAK1369957.1"/>
    </source>
</evidence>
<proteinExistence type="predicted"/>
<dbReference type="AlphaFoldDB" id="A0AAD8HPG2"/>
<evidence type="ECO:0000313" key="5">
    <source>
        <dbReference type="Proteomes" id="UP001237642"/>
    </source>
</evidence>
<accession>A0AAD8HPG2</accession>
<evidence type="ECO:0000313" key="3">
    <source>
        <dbReference type="EMBL" id="KAK1369963.1"/>
    </source>
</evidence>